<evidence type="ECO:0000313" key="1">
    <source>
        <dbReference type="EMBL" id="CEO54422.1"/>
    </source>
</evidence>
<sequence>MYLSSFSSILRSQKHMSGYDAGQKLERIIQTIRGLRNFDRFLMAPSEDKLKDAVGAGPIVILNDGDHRCDALIITKMELKSIRLPHLNGKDMSWEATIHEYTVVGVVLGQVAEPVLDNLGLSKTEGRSLTRVWWIPAGRLTRFPIHAADYHLSGTRTVLDRAISSYAFSVRVLLQSRRVPSSERPGAGSDKAVLVGMRETPQLSNLPLVPLEI</sequence>
<name>A0A0B7KG66_BIOOC</name>
<proteinExistence type="predicted"/>
<protein>
    <submittedName>
        <fullName evidence="1">Uncharacterized protein</fullName>
    </submittedName>
</protein>
<dbReference type="AlphaFoldDB" id="A0A0B7KG66"/>
<organism evidence="1">
    <name type="scientific">Bionectria ochroleuca</name>
    <name type="common">Gliocladium roseum</name>
    <dbReference type="NCBI Taxonomy" id="29856"/>
    <lineage>
        <taxon>Eukaryota</taxon>
        <taxon>Fungi</taxon>
        <taxon>Dikarya</taxon>
        <taxon>Ascomycota</taxon>
        <taxon>Pezizomycotina</taxon>
        <taxon>Sordariomycetes</taxon>
        <taxon>Hypocreomycetidae</taxon>
        <taxon>Hypocreales</taxon>
        <taxon>Bionectriaceae</taxon>
        <taxon>Clonostachys</taxon>
    </lineage>
</organism>
<gene>
    <name evidence="1" type="ORF">BN869_000010480_1</name>
</gene>
<dbReference type="EMBL" id="CDPU01000042">
    <property type="protein sequence ID" value="CEO54422.1"/>
    <property type="molecule type" value="Genomic_DNA"/>
</dbReference>
<accession>A0A0B7KG66</accession>
<reference evidence="1" key="1">
    <citation type="submission" date="2015-01" db="EMBL/GenBank/DDBJ databases">
        <authorList>
            <person name="Durling Mikael"/>
        </authorList>
    </citation>
    <scope>NUCLEOTIDE SEQUENCE</scope>
</reference>